<sequence>MKKKIEKPNITNVKTIACSKLFEIESVDLIFSNGEHRVYERIKASNFETVIIIPIIDNNLILIQEYAVGSESYTIGFPKGLINFGESIKEAANRELKEEIGFGANQLELIGKITITPSYLYSISNIVLAQSLYKKKLIGDEPEPIIIHYWSIHNMLELLKESNFCESRNVSTLFIAREWLVKKGLINY</sequence>
<dbReference type="RefSeq" id="WP_136132573.1">
    <property type="nucleotide sequence ID" value="NZ_PDKR01000003.1"/>
</dbReference>
<dbReference type="FunFam" id="3.90.79.10:FF:000006">
    <property type="entry name" value="ADP compounds hydrolase NudE"/>
    <property type="match status" value="1"/>
</dbReference>
<dbReference type="SUPFAM" id="SSF55811">
    <property type="entry name" value="Nudix"/>
    <property type="match status" value="1"/>
</dbReference>
<dbReference type="Gene3D" id="3.90.79.10">
    <property type="entry name" value="Nucleoside Triphosphate Pyrophosphohydrolase"/>
    <property type="match status" value="1"/>
</dbReference>
<dbReference type="InterPro" id="IPR015797">
    <property type="entry name" value="NUDIX_hydrolase-like_dom_sf"/>
</dbReference>
<accession>A0A2P5T1R0</accession>
<proteinExistence type="predicted"/>
<comment type="caution">
    <text evidence="4">The sequence shown here is derived from an EMBL/GenBank/DDBJ whole genome shotgun (WGS) entry which is preliminary data.</text>
</comment>
<keyword evidence="2 4" id="KW-0378">Hydrolase</keyword>
<dbReference type="EMBL" id="PDKR01000003">
    <property type="protein sequence ID" value="PPI88531.1"/>
    <property type="molecule type" value="Genomic_DNA"/>
</dbReference>
<feature type="domain" description="Nudix hydrolase" evidence="3">
    <location>
        <begin position="45"/>
        <end position="172"/>
    </location>
</feature>
<protein>
    <submittedName>
        <fullName evidence="4">ADP compounds hydrolase NudE</fullName>
    </submittedName>
</protein>
<name>A0A2P5T1R0_9GAMM</name>
<evidence type="ECO:0000256" key="1">
    <source>
        <dbReference type="ARBA" id="ARBA00001946"/>
    </source>
</evidence>
<evidence type="ECO:0000313" key="5">
    <source>
        <dbReference type="Proteomes" id="UP000295937"/>
    </source>
</evidence>
<dbReference type="Proteomes" id="UP000295937">
    <property type="component" value="Unassembled WGS sequence"/>
</dbReference>
<dbReference type="OrthoDB" id="9806150at2"/>
<dbReference type="Pfam" id="PF00293">
    <property type="entry name" value="NUDIX"/>
    <property type="match status" value="1"/>
</dbReference>
<gene>
    <name evidence="4" type="ORF">CRV09_02440</name>
</gene>
<dbReference type="AlphaFoldDB" id="A0A2P5T1R0"/>
<evidence type="ECO:0000313" key="4">
    <source>
        <dbReference type="EMBL" id="PPI88531.1"/>
    </source>
</evidence>
<dbReference type="InterPro" id="IPR020084">
    <property type="entry name" value="NUDIX_hydrolase_CS"/>
</dbReference>
<reference evidence="4 5" key="1">
    <citation type="journal article" date="2018" name="Genome Biol. Evol.">
        <title>Cladogenesis and Genomic Streamlining in Extracellular Endosymbionts of Tropical Stink Bugs.</title>
        <authorList>
            <person name="Otero-Bravo A."/>
            <person name="Goffredi S."/>
            <person name="Sabree Z.L."/>
        </authorList>
    </citation>
    <scope>NUCLEOTIDE SEQUENCE [LARGE SCALE GENOMIC DNA]</scope>
    <source>
        <strain evidence="4 5">SoEO</strain>
    </source>
</reference>
<dbReference type="NCBIfam" id="NF008736">
    <property type="entry name" value="PRK11762.1"/>
    <property type="match status" value="1"/>
</dbReference>
<comment type="cofactor">
    <cofactor evidence="1">
        <name>Mg(2+)</name>
        <dbReference type="ChEBI" id="CHEBI:18420"/>
    </cofactor>
</comment>
<evidence type="ECO:0000259" key="3">
    <source>
        <dbReference type="PROSITE" id="PS51462"/>
    </source>
</evidence>
<dbReference type="PROSITE" id="PS00893">
    <property type="entry name" value="NUDIX_BOX"/>
    <property type="match status" value="1"/>
</dbReference>
<dbReference type="InterPro" id="IPR000086">
    <property type="entry name" value="NUDIX_hydrolase_dom"/>
</dbReference>
<dbReference type="PROSITE" id="PS51462">
    <property type="entry name" value="NUDIX"/>
    <property type="match status" value="1"/>
</dbReference>
<organism evidence="4 5">
    <name type="scientific">Candidatus Pantoea edessiphila</name>
    <dbReference type="NCBI Taxonomy" id="2044610"/>
    <lineage>
        <taxon>Bacteria</taxon>
        <taxon>Pseudomonadati</taxon>
        <taxon>Pseudomonadota</taxon>
        <taxon>Gammaproteobacteria</taxon>
        <taxon>Enterobacterales</taxon>
        <taxon>Erwiniaceae</taxon>
        <taxon>Pantoea</taxon>
    </lineage>
</organism>
<dbReference type="GO" id="GO:0016787">
    <property type="term" value="F:hydrolase activity"/>
    <property type="evidence" value="ECO:0007669"/>
    <property type="project" value="UniProtKB-KW"/>
</dbReference>
<evidence type="ECO:0000256" key="2">
    <source>
        <dbReference type="ARBA" id="ARBA00022801"/>
    </source>
</evidence>